<keyword evidence="5" id="KW-0677">Repeat</keyword>
<protein>
    <recommendedName>
        <fullName evidence="11">C2H2-type domain-containing protein</fullName>
    </recommendedName>
</protein>
<evidence type="ECO:0000256" key="8">
    <source>
        <dbReference type="PROSITE-ProRule" id="PRU00042"/>
    </source>
</evidence>
<evidence type="ECO:0000256" key="6">
    <source>
        <dbReference type="ARBA" id="ARBA00022803"/>
    </source>
</evidence>
<comment type="caution">
    <text evidence="12">The sequence shown here is derived from an EMBL/GenBank/DDBJ whole genome shotgun (WGS) entry which is preliminary data.</text>
</comment>
<dbReference type="AlphaFoldDB" id="A0A9P7GEI5"/>
<dbReference type="SUPFAM" id="SSF48452">
    <property type="entry name" value="TPR-like"/>
    <property type="match status" value="1"/>
</dbReference>
<dbReference type="Gene3D" id="6.10.280.230">
    <property type="match status" value="1"/>
</dbReference>
<dbReference type="InterPro" id="IPR011990">
    <property type="entry name" value="TPR-like_helical_dom_sf"/>
</dbReference>
<keyword evidence="8" id="KW-0862">Zinc</keyword>
<keyword evidence="6 9" id="KW-0802">TPR repeat</keyword>
<evidence type="ECO:0000259" key="11">
    <source>
        <dbReference type="PROSITE" id="PS50157"/>
    </source>
</evidence>
<comment type="similarity">
    <text evidence="3">Belongs to the peroxisomal targeting signal receptor family.</text>
</comment>
<reference evidence="12" key="2">
    <citation type="submission" date="2021-10" db="EMBL/GenBank/DDBJ databases">
        <title>Phylogenomics reveals ancestral predisposition of the termite-cultivated fungus Termitomyces towards a domesticated lifestyle.</title>
        <authorList>
            <person name="Auxier B."/>
            <person name="Grum-Grzhimaylo A."/>
            <person name="Cardenas M.E."/>
            <person name="Lodge J.D."/>
            <person name="Laessoe T."/>
            <person name="Pedersen O."/>
            <person name="Smith M.E."/>
            <person name="Kuyper T.W."/>
            <person name="Franco-Molano E.A."/>
            <person name="Baroni T.J."/>
            <person name="Aanen D.K."/>
        </authorList>
    </citation>
    <scope>NUCLEOTIDE SEQUENCE</scope>
    <source>
        <strain evidence="12">AP01</strain>
        <tissue evidence="12">Mycelium</tissue>
    </source>
</reference>
<evidence type="ECO:0000256" key="10">
    <source>
        <dbReference type="SAM" id="MobiDB-lite"/>
    </source>
</evidence>
<dbReference type="GO" id="GO:0005778">
    <property type="term" value="C:peroxisomal membrane"/>
    <property type="evidence" value="ECO:0007669"/>
    <property type="project" value="TreeGrafter"/>
</dbReference>
<dbReference type="PANTHER" id="PTHR10130">
    <property type="entry name" value="PEROXISOMAL TARGETING SIGNAL 1 RECEPTOR PEX5"/>
    <property type="match status" value="1"/>
</dbReference>
<evidence type="ECO:0000256" key="3">
    <source>
        <dbReference type="ARBA" id="ARBA00005348"/>
    </source>
</evidence>
<feature type="region of interest" description="Disordered" evidence="10">
    <location>
        <begin position="1"/>
        <end position="123"/>
    </location>
</feature>
<evidence type="ECO:0000256" key="7">
    <source>
        <dbReference type="ARBA" id="ARBA00023140"/>
    </source>
</evidence>
<feature type="compositionally biased region" description="Polar residues" evidence="10">
    <location>
        <begin position="47"/>
        <end position="65"/>
    </location>
</feature>
<name>A0A9P7GEI5_9AGAR</name>
<dbReference type="GO" id="GO:0005829">
    <property type="term" value="C:cytosol"/>
    <property type="evidence" value="ECO:0007669"/>
    <property type="project" value="TreeGrafter"/>
</dbReference>
<dbReference type="InterPro" id="IPR019734">
    <property type="entry name" value="TPR_rpt"/>
</dbReference>
<evidence type="ECO:0000313" key="12">
    <source>
        <dbReference type="EMBL" id="KAG5648593.1"/>
    </source>
</evidence>
<feature type="repeat" description="TPR" evidence="9">
    <location>
        <begin position="727"/>
        <end position="760"/>
    </location>
</feature>
<keyword evidence="7" id="KW-0576">Peroxisome</keyword>
<dbReference type="GO" id="GO:0005052">
    <property type="term" value="F:peroxisome matrix targeting signal-1 binding"/>
    <property type="evidence" value="ECO:0007669"/>
    <property type="project" value="TreeGrafter"/>
</dbReference>
<dbReference type="InterPro" id="IPR024111">
    <property type="entry name" value="PEX5/PEX5L"/>
</dbReference>
<dbReference type="Pfam" id="PF00096">
    <property type="entry name" value="zf-C2H2"/>
    <property type="match status" value="1"/>
</dbReference>
<keyword evidence="8" id="KW-0479">Metal-binding</keyword>
<organism evidence="12 13">
    <name type="scientific">Asterophora parasitica</name>
    <dbReference type="NCBI Taxonomy" id="117018"/>
    <lineage>
        <taxon>Eukaryota</taxon>
        <taxon>Fungi</taxon>
        <taxon>Dikarya</taxon>
        <taxon>Basidiomycota</taxon>
        <taxon>Agaricomycotina</taxon>
        <taxon>Agaricomycetes</taxon>
        <taxon>Agaricomycetidae</taxon>
        <taxon>Agaricales</taxon>
        <taxon>Tricholomatineae</taxon>
        <taxon>Lyophyllaceae</taxon>
        <taxon>Asterophora</taxon>
    </lineage>
</organism>
<dbReference type="PANTHER" id="PTHR10130:SF0">
    <property type="entry name" value="GH08708P"/>
    <property type="match status" value="1"/>
</dbReference>
<dbReference type="Gene3D" id="1.25.40.10">
    <property type="entry name" value="Tetratricopeptide repeat domain"/>
    <property type="match status" value="1"/>
</dbReference>
<comment type="subcellular location">
    <subcellularLocation>
        <location evidence="2">Cytoplasm</location>
    </subcellularLocation>
    <subcellularLocation>
        <location evidence="1">Peroxisome</location>
    </subcellularLocation>
</comment>
<evidence type="ECO:0000256" key="2">
    <source>
        <dbReference type="ARBA" id="ARBA00004496"/>
    </source>
</evidence>
<dbReference type="PROSITE" id="PS50005">
    <property type="entry name" value="TPR"/>
    <property type="match status" value="1"/>
</dbReference>
<proteinExistence type="inferred from homology"/>
<dbReference type="InterPro" id="IPR013087">
    <property type="entry name" value="Znf_C2H2_type"/>
</dbReference>
<gene>
    <name evidence="12" type="ORF">DXG03_003204</name>
</gene>
<evidence type="ECO:0000256" key="5">
    <source>
        <dbReference type="ARBA" id="ARBA00022737"/>
    </source>
</evidence>
<sequence length="875" mass="96192">MPRDPQPQYATEPLYSPAGGPMSQAIPLHGPVSHPDGPREYAYSHVQHLNQFSPHPPVDSSSIPSGSHPVPSGRDSPRNEFFYPEQYNRAHESQPPSPGHESGSSQGGAGANHYPSSTGVPRLPPILQVEKQQVTTSATQLASASRRRNEAHFVCPVPGCGSTFTRRFNLRGKLPRTSSLRARFLIHWLQVIFVHIPKSAPTFANGLAAKKDSLGSMTASKPSAPNVVRMYTHPDHRRHQALHTAKSQANVCRGCKKAFSRLDALNRHLRSEGGADCRAVKAMALSMLAGGADCGPSNPLQGLSKRFDQDRGIQQDHFGAGRAGSSRETFRTAAHPVAPDQDAARFFSTNLSPTQFTPDAAYDVSAMRSALPPQFQRPSHVPQMQQPGPLANWASDFAAVQQPLHTPQLNVPKANDMVSQKDSAVSNPSMAPNVYSGTPQANMHWNPNMTRIGMGSMGFSSPHLMQAPQPAIHTAQISWDKEFNTQEQALTQASSSQQVQEQSVRQAPHDADELAWTAGLLLDNIKHEQNPKFQKSQFMGLMRQLRDRDVVVEGNQVVSNEGQQASVDVKGKGRASDSTWQALQMSTNLPPIGISGGAPQTHFADYARQELAQSGNVEKDANDAYFRQENAEYQQYWNDTQASSSIQSQKTNPDVAAWGHLQDDWDQFEATTTGIKQVDNYQFQDHNPYLVGDSSRTHQHAMHTNYMSLSESVLQLEAAVQRDMNNAAAWYELGVKQQENEREQKALQALKRAVELDPSHLPTWLALAVSNTNESNRIGTYDAINQWVERNERCKAAVQQLKAQKPLQEDASLNEKYTSLIETLITVARSDPSAVVDADIQIALAVLLNTNEDYNKAQDCFLAALAVRPEVRAGA</sequence>
<feature type="domain" description="C2H2-type" evidence="11">
    <location>
        <begin position="250"/>
        <end position="277"/>
    </location>
</feature>
<dbReference type="SMART" id="SM00028">
    <property type="entry name" value="TPR"/>
    <property type="match status" value="2"/>
</dbReference>
<keyword evidence="4" id="KW-0963">Cytoplasm</keyword>
<evidence type="ECO:0000313" key="13">
    <source>
        <dbReference type="Proteomes" id="UP000775547"/>
    </source>
</evidence>
<evidence type="ECO:0000256" key="9">
    <source>
        <dbReference type="PROSITE-ProRule" id="PRU00339"/>
    </source>
</evidence>
<accession>A0A9P7GEI5</accession>
<dbReference type="PROSITE" id="PS50157">
    <property type="entry name" value="ZINC_FINGER_C2H2_2"/>
    <property type="match status" value="1"/>
</dbReference>
<dbReference type="EMBL" id="JABCKV010000002">
    <property type="protein sequence ID" value="KAG5648593.1"/>
    <property type="molecule type" value="Genomic_DNA"/>
</dbReference>
<evidence type="ECO:0000256" key="4">
    <source>
        <dbReference type="ARBA" id="ARBA00022490"/>
    </source>
</evidence>
<reference evidence="12" key="1">
    <citation type="submission" date="2020-07" db="EMBL/GenBank/DDBJ databases">
        <authorList>
            <person name="Nieuwenhuis M."/>
            <person name="Van De Peppel L.J.J."/>
        </authorList>
    </citation>
    <scope>NUCLEOTIDE SEQUENCE</scope>
    <source>
        <strain evidence="12">AP01</strain>
        <tissue evidence="12">Mycelium</tissue>
    </source>
</reference>
<dbReference type="Proteomes" id="UP000775547">
    <property type="component" value="Unassembled WGS sequence"/>
</dbReference>
<dbReference type="GO" id="GO:0016560">
    <property type="term" value="P:protein import into peroxisome matrix, docking"/>
    <property type="evidence" value="ECO:0007669"/>
    <property type="project" value="TreeGrafter"/>
</dbReference>
<keyword evidence="13" id="KW-1185">Reference proteome</keyword>
<dbReference type="GO" id="GO:0008270">
    <property type="term" value="F:zinc ion binding"/>
    <property type="evidence" value="ECO:0007669"/>
    <property type="project" value="UniProtKB-KW"/>
</dbReference>
<evidence type="ECO:0000256" key="1">
    <source>
        <dbReference type="ARBA" id="ARBA00004275"/>
    </source>
</evidence>
<keyword evidence="8" id="KW-0863">Zinc-finger</keyword>
<dbReference type="OrthoDB" id="10006023at2759"/>